<keyword evidence="1" id="KW-1133">Transmembrane helix</keyword>
<feature type="transmembrane region" description="Helical" evidence="1">
    <location>
        <begin position="198"/>
        <end position="224"/>
    </location>
</feature>
<keyword evidence="1" id="KW-0472">Membrane</keyword>
<evidence type="ECO:0000313" key="4">
    <source>
        <dbReference type="Proteomes" id="UP000291116"/>
    </source>
</evidence>
<feature type="transmembrane region" description="Helical" evidence="1">
    <location>
        <begin position="231"/>
        <end position="251"/>
    </location>
</feature>
<evidence type="ECO:0000256" key="2">
    <source>
        <dbReference type="SAM" id="SignalP"/>
    </source>
</evidence>
<sequence length="286" mass="29150">MKIASRNSALAAALCLAASALGGALAFAPHHAARRAPTVQSSSSSTSLSVKIPRVELPEAVASQLGEFDLKNPNAMNDDDYRSYSGAAIAGTLAFSLLPGALVSGIYSDLGPVAIATLIDFLFSAIVGGGLAIYLSLRKDQIGETVRSYGNQLLSAAKDATGIGTLRYDLPVAATDVLTGELGLLDPNKMDEDDYDGYSGAAVAGTLLFFLLPGALATGAAGILGDFASSAAVDFVLSALVGGGACIYLSLRRDEVGATVSQLGGQFLDVVDGVLGAEEDTKLLEE</sequence>
<proteinExistence type="predicted"/>
<protein>
    <recommendedName>
        <fullName evidence="5">H(+)-exporting diphosphatase</fullName>
    </recommendedName>
</protein>
<dbReference type="OrthoDB" id="10582119at2759"/>
<evidence type="ECO:0000256" key="1">
    <source>
        <dbReference type="SAM" id="Phobius"/>
    </source>
</evidence>
<feature type="chain" id="PRO_5019328083" description="H(+)-exporting diphosphatase" evidence="2">
    <location>
        <begin position="27"/>
        <end position="286"/>
    </location>
</feature>
<gene>
    <name evidence="3" type="ORF">PSNMU_V1.4_AUG-EV-PASAV3_0103390</name>
</gene>
<organism evidence="3 4">
    <name type="scientific">Pseudo-nitzschia multistriata</name>
    <dbReference type="NCBI Taxonomy" id="183589"/>
    <lineage>
        <taxon>Eukaryota</taxon>
        <taxon>Sar</taxon>
        <taxon>Stramenopiles</taxon>
        <taxon>Ochrophyta</taxon>
        <taxon>Bacillariophyta</taxon>
        <taxon>Bacillariophyceae</taxon>
        <taxon>Bacillariophycidae</taxon>
        <taxon>Bacillariales</taxon>
        <taxon>Bacillariaceae</taxon>
        <taxon>Pseudo-nitzschia</taxon>
    </lineage>
</organism>
<keyword evidence="1" id="KW-0812">Transmembrane</keyword>
<evidence type="ECO:0008006" key="5">
    <source>
        <dbReference type="Google" id="ProtNLM"/>
    </source>
</evidence>
<feature type="transmembrane region" description="Helical" evidence="1">
    <location>
        <begin position="114"/>
        <end position="137"/>
    </location>
</feature>
<dbReference type="AlphaFoldDB" id="A0A448ZML7"/>
<feature type="signal peptide" evidence="2">
    <location>
        <begin position="1"/>
        <end position="26"/>
    </location>
</feature>
<keyword evidence="4" id="KW-1185">Reference proteome</keyword>
<name>A0A448ZML7_9STRA</name>
<reference evidence="3 4" key="1">
    <citation type="submission" date="2019-01" db="EMBL/GenBank/DDBJ databases">
        <authorList>
            <person name="Ferrante I. M."/>
        </authorList>
    </citation>
    <scope>NUCLEOTIDE SEQUENCE [LARGE SCALE GENOMIC DNA]</scope>
    <source>
        <strain evidence="3 4">B856</strain>
    </source>
</reference>
<dbReference type="Proteomes" id="UP000291116">
    <property type="component" value="Unassembled WGS sequence"/>
</dbReference>
<evidence type="ECO:0000313" key="3">
    <source>
        <dbReference type="EMBL" id="VEU43287.1"/>
    </source>
</evidence>
<feature type="transmembrane region" description="Helical" evidence="1">
    <location>
        <begin position="84"/>
        <end position="107"/>
    </location>
</feature>
<dbReference type="EMBL" id="CAACVS010000531">
    <property type="protein sequence ID" value="VEU43287.1"/>
    <property type="molecule type" value="Genomic_DNA"/>
</dbReference>
<keyword evidence="2" id="KW-0732">Signal</keyword>
<accession>A0A448ZML7</accession>